<comment type="caution">
    <text evidence="1">The sequence shown here is derived from an EMBL/GenBank/DDBJ whole genome shotgun (WGS) entry which is preliminary data.</text>
</comment>
<proteinExistence type="predicted"/>
<evidence type="ECO:0000313" key="2">
    <source>
        <dbReference type="Proteomes" id="UP001597176"/>
    </source>
</evidence>
<keyword evidence="2" id="KW-1185">Reference proteome</keyword>
<reference evidence="2" key="1">
    <citation type="journal article" date="2019" name="Int. J. Syst. Evol. Microbiol.">
        <title>The Global Catalogue of Microorganisms (GCM) 10K type strain sequencing project: providing services to taxonomists for standard genome sequencing and annotation.</title>
        <authorList>
            <consortium name="The Broad Institute Genomics Platform"/>
            <consortium name="The Broad Institute Genome Sequencing Center for Infectious Disease"/>
            <person name="Wu L."/>
            <person name="Ma J."/>
        </authorList>
    </citation>
    <scope>NUCLEOTIDE SEQUENCE [LARGE SCALE GENOMIC DNA]</scope>
    <source>
        <strain evidence="2">CCUG 56108</strain>
    </source>
</reference>
<name>A0ABW3X2R0_9HYPH</name>
<dbReference type="Proteomes" id="UP001597176">
    <property type="component" value="Unassembled WGS sequence"/>
</dbReference>
<sequence length="82" mass="9129">MLAAYARHYWRAGTGFIQAHPLALVAIVAFLFLLHQVEGLERHLNEACTPTMRLPDATIMRFGTTNQSAITAMRKACTGTPW</sequence>
<dbReference type="RefSeq" id="WP_238208538.1">
    <property type="nucleotide sequence ID" value="NZ_JBHTND010000030.1"/>
</dbReference>
<organism evidence="1 2">
    <name type="scientific">Methylobacterium marchantiae</name>
    <dbReference type="NCBI Taxonomy" id="600331"/>
    <lineage>
        <taxon>Bacteria</taxon>
        <taxon>Pseudomonadati</taxon>
        <taxon>Pseudomonadota</taxon>
        <taxon>Alphaproteobacteria</taxon>
        <taxon>Hyphomicrobiales</taxon>
        <taxon>Methylobacteriaceae</taxon>
        <taxon>Methylobacterium</taxon>
    </lineage>
</organism>
<protein>
    <submittedName>
        <fullName evidence="1">Uncharacterized protein</fullName>
    </submittedName>
</protein>
<accession>A0ABW3X2R0</accession>
<gene>
    <name evidence="1" type="ORF">ACFQ4G_18135</name>
</gene>
<dbReference type="EMBL" id="JBHTND010000030">
    <property type="protein sequence ID" value="MFD1303495.1"/>
    <property type="molecule type" value="Genomic_DNA"/>
</dbReference>
<evidence type="ECO:0000313" key="1">
    <source>
        <dbReference type="EMBL" id="MFD1303495.1"/>
    </source>
</evidence>